<gene>
    <name evidence="3" type="ORF">HG537_0E02170</name>
</gene>
<dbReference type="OrthoDB" id="4067208at2759"/>
<dbReference type="Proteomes" id="UP000510647">
    <property type="component" value="Chromosome 5"/>
</dbReference>
<dbReference type="InterPro" id="IPR031765">
    <property type="entry name" value="Mdy2_get4-bd"/>
</dbReference>
<keyword evidence="4" id="KW-1185">Reference proteome</keyword>
<organism evidence="3 4">
    <name type="scientific">Torulaspora globosa</name>
    <dbReference type="NCBI Taxonomy" id="48254"/>
    <lineage>
        <taxon>Eukaryota</taxon>
        <taxon>Fungi</taxon>
        <taxon>Dikarya</taxon>
        <taxon>Ascomycota</taxon>
        <taxon>Saccharomycotina</taxon>
        <taxon>Saccharomycetes</taxon>
        <taxon>Saccharomycetales</taxon>
        <taxon>Saccharomycetaceae</taxon>
        <taxon>Torulaspora</taxon>
    </lineage>
</organism>
<evidence type="ECO:0000259" key="2">
    <source>
        <dbReference type="PROSITE" id="PS50053"/>
    </source>
</evidence>
<dbReference type="Pfam" id="PF18514">
    <property type="entry name" value="MDY2_C"/>
    <property type="match status" value="1"/>
</dbReference>
<feature type="region of interest" description="Disordered" evidence="1">
    <location>
        <begin position="45"/>
        <end position="64"/>
    </location>
</feature>
<reference evidence="3 4" key="1">
    <citation type="submission" date="2020-06" db="EMBL/GenBank/DDBJ databases">
        <title>The yeast mating-type switching endonuclease HO is a domesticated member of an unorthodox homing genetic element family.</title>
        <authorList>
            <person name="Coughlan A.Y."/>
            <person name="Lombardi L."/>
            <person name="Braun-Galleani S."/>
            <person name="Martos A.R."/>
            <person name="Galeote V."/>
            <person name="Bigey F."/>
            <person name="Dequin S."/>
            <person name="Byrne K.P."/>
            <person name="Wolfe K.H."/>
        </authorList>
    </citation>
    <scope>NUCLEOTIDE SEQUENCE [LARGE SCALE GENOMIC DNA]</scope>
    <source>
        <strain evidence="3 4">CBS2947</strain>
    </source>
</reference>
<name>A0A7H9HWV5_9SACH</name>
<evidence type="ECO:0000313" key="3">
    <source>
        <dbReference type="EMBL" id="QLQ80862.1"/>
    </source>
</evidence>
<dbReference type="Gene3D" id="1.20.5.510">
    <property type="entry name" value="Single helix bin"/>
    <property type="match status" value="1"/>
</dbReference>
<dbReference type="PROSITE" id="PS50053">
    <property type="entry name" value="UBIQUITIN_2"/>
    <property type="match status" value="1"/>
</dbReference>
<dbReference type="InterPro" id="IPR000626">
    <property type="entry name" value="Ubiquitin-like_dom"/>
</dbReference>
<evidence type="ECO:0000313" key="4">
    <source>
        <dbReference type="Proteomes" id="UP000510647"/>
    </source>
</evidence>
<proteinExistence type="predicted"/>
<dbReference type="EMBL" id="CP059271">
    <property type="protein sequence ID" value="QLQ80862.1"/>
    <property type="molecule type" value="Genomic_DNA"/>
</dbReference>
<evidence type="ECO:0000256" key="1">
    <source>
        <dbReference type="SAM" id="MobiDB-lite"/>
    </source>
</evidence>
<dbReference type="Pfam" id="PF00240">
    <property type="entry name" value="ubiquitin"/>
    <property type="match status" value="1"/>
</dbReference>
<dbReference type="InterPro" id="IPR040474">
    <property type="entry name" value="MDY2_C"/>
</dbReference>
<protein>
    <recommendedName>
        <fullName evidence="2">Ubiquitin-like domain-containing protein</fullName>
    </recommendedName>
</protein>
<dbReference type="InterPro" id="IPR029071">
    <property type="entry name" value="Ubiquitin-like_domsf"/>
</dbReference>
<feature type="domain" description="Ubiquitin-like" evidence="2">
    <location>
        <begin position="67"/>
        <end position="127"/>
    </location>
</feature>
<accession>A0A7H9HWV5</accession>
<dbReference type="AlphaFoldDB" id="A0A7H9HWV5"/>
<dbReference type="Pfam" id="PF16843">
    <property type="entry name" value="Get5_bdg"/>
    <property type="match status" value="1"/>
</dbReference>
<dbReference type="Gene3D" id="1.10.286.70">
    <property type="entry name" value="Get5 dimerization domain"/>
    <property type="match status" value="1"/>
</dbReference>
<sequence length="199" mass="22103">MSSPELDFVSRFLTLATLSKPELPADYKLPLQQVSSQGIALPPVKYKYDPRRSRNGGSSEDDRNSSVILTLKSVRAPKFSVEWQFSTRDTVLQVKERLVEEGKASGTQNLKLLLKGKVLHDSELLSSVTSDRAIINVMISKVAQTAASPALEHPEVGSKSPLSEMPWNEIENILSSKFADPRDAQEALDRLKRGWELAK</sequence>
<dbReference type="Gene3D" id="3.10.20.90">
    <property type="entry name" value="Phosphatidylinositol 3-kinase Catalytic Subunit, Chain A, domain 1"/>
    <property type="match status" value="1"/>
</dbReference>
<dbReference type="SUPFAM" id="SSF54236">
    <property type="entry name" value="Ubiquitin-like"/>
    <property type="match status" value="1"/>
</dbReference>